<dbReference type="InterPro" id="IPR007922">
    <property type="entry name" value="DciA-like"/>
</dbReference>
<proteinExistence type="predicted"/>
<dbReference type="RefSeq" id="WP_309850571.1">
    <property type="nucleotide sequence ID" value="NZ_BAAAIU010000005.1"/>
</dbReference>
<accession>A0AAE3YH23</accession>
<protein>
    <submittedName>
        <fullName evidence="2">Nucleic acid-binding Zn ribbon protein</fullName>
    </submittedName>
</protein>
<dbReference type="PANTHER" id="PTHR36456">
    <property type="entry name" value="UPF0232 PROTEIN SCO3875"/>
    <property type="match status" value="1"/>
</dbReference>
<dbReference type="Proteomes" id="UP001247307">
    <property type="component" value="Unassembled WGS sequence"/>
</dbReference>
<feature type="compositionally biased region" description="Basic and acidic residues" evidence="1">
    <location>
        <begin position="53"/>
        <end position="74"/>
    </location>
</feature>
<feature type="region of interest" description="Disordered" evidence="1">
    <location>
        <begin position="35"/>
        <end position="78"/>
    </location>
</feature>
<dbReference type="EMBL" id="JAVDUI010000001">
    <property type="protein sequence ID" value="MDR6892069.1"/>
    <property type="molecule type" value="Genomic_DNA"/>
</dbReference>
<feature type="compositionally biased region" description="Basic and acidic residues" evidence="1">
    <location>
        <begin position="35"/>
        <end position="46"/>
    </location>
</feature>
<evidence type="ECO:0000313" key="2">
    <source>
        <dbReference type="EMBL" id="MDR6892069.1"/>
    </source>
</evidence>
<dbReference type="PANTHER" id="PTHR36456:SF1">
    <property type="entry name" value="UPF0232 PROTEIN SCO3875"/>
    <property type="match status" value="1"/>
</dbReference>
<evidence type="ECO:0000256" key="1">
    <source>
        <dbReference type="SAM" id="MobiDB-lite"/>
    </source>
</evidence>
<name>A0AAE3YH23_9MICC</name>
<evidence type="ECO:0000313" key="3">
    <source>
        <dbReference type="Proteomes" id="UP001247307"/>
    </source>
</evidence>
<organism evidence="2 3">
    <name type="scientific">Falsarthrobacter nasiphocae</name>
    <dbReference type="NCBI Taxonomy" id="189863"/>
    <lineage>
        <taxon>Bacteria</taxon>
        <taxon>Bacillati</taxon>
        <taxon>Actinomycetota</taxon>
        <taxon>Actinomycetes</taxon>
        <taxon>Micrococcales</taxon>
        <taxon>Micrococcaceae</taxon>
        <taxon>Falsarthrobacter</taxon>
    </lineage>
</organism>
<dbReference type="AlphaFoldDB" id="A0AAE3YH23"/>
<reference evidence="2" key="1">
    <citation type="submission" date="2023-07" db="EMBL/GenBank/DDBJ databases">
        <title>Sequencing the genomes of 1000 actinobacteria strains.</title>
        <authorList>
            <person name="Klenk H.-P."/>
        </authorList>
    </citation>
    <scope>NUCLEOTIDE SEQUENCE</scope>
    <source>
        <strain evidence="2">DSM 13988</strain>
    </source>
</reference>
<comment type="caution">
    <text evidence="2">The sequence shown here is derived from an EMBL/GenBank/DDBJ whole genome shotgun (WGS) entry which is preliminary data.</text>
</comment>
<dbReference type="Pfam" id="PF05258">
    <property type="entry name" value="DciA"/>
    <property type="match status" value="1"/>
</dbReference>
<keyword evidence="3" id="KW-1185">Reference proteome</keyword>
<gene>
    <name evidence="2" type="ORF">J2S35_001009</name>
</gene>
<sequence length="196" mass="21697">MTDGLESGAAASSSSENDDVDAAWALLNRLRAGAAERGDRRVDARQVARSRARAKDRELSREGKAADRARRGEADSYYGRDPQGISRIFDRFLSERGWKQPIAVGGVLARWSELVGKDIAEHCRAESFENSTVHVRCDTTAWATNLRLMAPEIVRQLNERLGDGVVTRLEIAGPAAPTWRRGYRTVKGRGPRDTYG</sequence>